<evidence type="ECO:0000313" key="4">
    <source>
        <dbReference type="Proteomes" id="UP000318509"/>
    </source>
</evidence>
<reference evidence="3 4" key="1">
    <citation type="journal article" date="2019" name="Nat. Microbiol.">
        <title>Mediterranean grassland soil C-N compound turnover is dependent on rainfall and depth, and is mediated by genomically divergent microorganisms.</title>
        <authorList>
            <person name="Diamond S."/>
            <person name="Andeer P.F."/>
            <person name="Li Z."/>
            <person name="Crits-Christoph A."/>
            <person name="Burstein D."/>
            <person name="Anantharaman K."/>
            <person name="Lane K.R."/>
            <person name="Thomas B.C."/>
            <person name="Pan C."/>
            <person name="Northen T.R."/>
            <person name="Banfield J.F."/>
        </authorList>
    </citation>
    <scope>NUCLEOTIDE SEQUENCE [LARGE SCALE GENOMIC DNA]</scope>
    <source>
        <strain evidence="3">NP_3</strain>
    </source>
</reference>
<dbReference type="EMBL" id="VBAK01000156">
    <property type="protein sequence ID" value="TMI87478.1"/>
    <property type="molecule type" value="Genomic_DNA"/>
</dbReference>
<gene>
    <name evidence="3" type="ORF">E6H00_15425</name>
</gene>
<dbReference type="SUPFAM" id="SSF56281">
    <property type="entry name" value="Metallo-hydrolase/oxidoreductase"/>
    <property type="match status" value="1"/>
</dbReference>
<evidence type="ECO:0000256" key="1">
    <source>
        <dbReference type="ARBA" id="ARBA00022801"/>
    </source>
</evidence>
<dbReference type="InterPro" id="IPR001279">
    <property type="entry name" value="Metallo-B-lactamas"/>
</dbReference>
<dbReference type="Pfam" id="PF12706">
    <property type="entry name" value="Lactamase_B_2"/>
    <property type="match status" value="1"/>
</dbReference>
<organism evidence="3 4">
    <name type="scientific">Candidatus Segetimicrobium genomatis</name>
    <dbReference type="NCBI Taxonomy" id="2569760"/>
    <lineage>
        <taxon>Bacteria</taxon>
        <taxon>Bacillati</taxon>
        <taxon>Candidatus Sysuimicrobiota</taxon>
        <taxon>Candidatus Sysuimicrobiia</taxon>
        <taxon>Candidatus Sysuimicrobiales</taxon>
        <taxon>Candidatus Segetimicrobiaceae</taxon>
        <taxon>Candidatus Segetimicrobium</taxon>
    </lineage>
</organism>
<proteinExistence type="predicted"/>
<name>A0A537JVA1_9BACT</name>
<evidence type="ECO:0000259" key="2">
    <source>
        <dbReference type="Pfam" id="PF12706"/>
    </source>
</evidence>
<evidence type="ECO:0000313" key="3">
    <source>
        <dbReference type="EMBL" id="TMI87478.1"/>
    </source>
</evidence>
<dbReference type="Proteomes" id="UP000318509">
    <property type="component" value="Unassembled WGS sequence"/>
</dbReference>
<accession>A0A537JVA1</accession>
<feature type="domain" description="Metallo-beta-lactamase" evidence="2">
    <location>
        <begin position="20"/>
        <end position="214"/>
    </location>
</feature>
<dbReference type="Gene3D" id="3.60.15.10">
    <property type="entry name" value="Ribonuclease Z/Hydroxyacylglutathione hydrolase-like"/>
    <property type="match status" value="1"/>
</dbReference>
<dbReference type="PANTHER" id="PTHR43546">
    <property type="entry name" value="UPF0173 METAL-DEPENDENT HYDROLASE MJ1163-RELATED"/>
    <property type="match status" value="1"/>
</dbReference>
<dbReference type="GO" id="GO:0016787">
    <property type="term" value="F:hydrolase activity"/>
    <property type="evidence" value="ECO:0007669"/>
    <property type="project" value="UniProtKB-KW"/>
</dbReference>
<dbReference type="PANTHER" id="PTHR43546:SF9">
    <property type="entry name" value="L-ASCORBATE-6-PHOSPHATE LACTONASE ULAG-RELATED"/>
    <property type="match status" value="1"/>
</dbReference>
<dbReference type="InterPro" id="IPR050114">
    <property type="entry name" value="UPF0173_UPF0282_UlaG_hydrolase"/>
</dbReference>
<keyword evidence="1 3" id="KW-0378">Hydrolase</keyword>
<comment type="caution">
    <text evidence="3">The sequence shown here is derived from an EMBL/GenBank/DDBJ whole genome shotgun (WGS) entry which is preliminary data.</text>
</comment>
<sequence>MEIRLVRHATLAVRFSGVTVLVDPMLGDVGANPPVPNSPNPRPNPLVPLPRPAPALIGGVNAVLITHTHRDHFDDAAASIVPKHLPLICQPEDEAKFQGLGFASVRPVTGVLEWEGIEIHRTGGRHGVGEVGRRMAPVSGFVLRASRERTLYVAGDTIWCPEVEEALRRHAPAVTVVNAGAAQFLEGGPITMAAEDVIEVARRAPGTNVIAVHMEAINHCVLTRAALASSVAAAGLSDRVWIPRDGESKSF</sequence>
<dbReference type="AlphaFoldDB" id="A0A537JVA1"/>
<dbReference type="InterPro" id="IPR036866">
    <property type="entry name" value="RibonucZ/Hydroxyglut_hydro"/>
</dbReference>
<protein>
    <submittedName>
        <fullName evidence="3">MBL fold metallo-hydrolase</fullName>
    </submittedName>
</protein>